<feature type="transmembrane region" description="Helical" evidence="7">
    <location>
        <begin position="12"/>
        <end position="32"/>
    </location>
</feature>
<keyword evidence="3" id="KW-1003">Cell membrane</keyword>
<dbReference type="Gene3D" id="1.20.1740.10">
    <property type="entry name" value="Amino acid/polyamine transporter I"/>
    <property type="match status" value="1"/>
</dbReference>
<dbReference type="GO" id="GO:0005886">
    <property type="term" value="C:plasma membrane"/>
    <property type="evidence" value="ECO:0007669"/>
    <property type="project" value="UniProtKB-SubCell"/>
</dbReference>
<feature type="transmembrane region" description="Helical" evidence="7">
    <location>
        <begin position="283"/>
        <end position="308"/>
    </location>
</feature>
<dbReference type="OrthoDB" id="92719at2"/>
<keyword evidence="6 7" id="KW-0472">Membrane</keyword>
<name>A0A2S6G006_9CLOT</name>
<evidence type="ECO:0000256" key="4">
    <source>
        <dbReference type="ARBA" id="ARBA00022692"/>
    </source>
</evidence>
<organism evidence="8 9">
    <name type="scientific">Clostridium algidicarnis DSM 15099</name>
    <dbReference type="NCBI Taxonomy" id="1121295"/>
    <lineage>
        <taxon>Bacteria</taxon>
        <taxon>Bacillati</taxon>
        <taxon>Bacillota</taxon>
        <taxon>Clostridia</taxon>
        <taxon>Eubacteriales</taxon>
        <taxon>Clostridiaceae</taxon>
        <taxon>Clostridium</taxon>
    </lineage>
</organism>
<dbReference type="PANTHER" id="PTHR42770">
    <property type="entry name" value="AMINO ACID TRANSPORTER-RELATED"/>
    <property type="match status" value="1"/>
</dbReference>
<dbReference type="AlphaFoldDB" id="A0A2S6G006"/>
<dbReference type="STRING" id="37659.GCA_000703125_01694"/>
<dbReference type="PIRSF" id="PIRSF006060">
    <property type="entry name" value="AA_transporter"/>
    <property type="match status" value="1"/>
</dbReference>
<feature type="transmembrane region" description="Helical" evidence="7">
    <location>
        <begin position="374"/>
        <end position="393"/>
    </location>
</feature>
<gene>
    <name evidence="8" type="ORF">BD821_10297</name>
</gene>
<reference evidence="8 9" key="1">
    <citation type="submission" date="2018-02" db="EMBL/GenBank/DDBJ databases">
        <title>Genomic Encyclopedia of Archaeal and Bacterial Type Strains, Phase II (KMG-II): from individual species to whole genera.</title>
        <authorList>
            <person name="Goeker M."/>
        </authorList>
    </citation>
    <scope>NUCLEOTIDE SEQUENCE [LARGE SCALE GENOMIC DNA]</scope>
    <source>
        <strain evidence="8 9">DSM 15099</strain>
    </source>
</reference>
<comment type="caution">
    <text evidence="8">The sequence shown here is derived from an EMBL/GenBank/DDBJ whole genome shotgun (WGS) entry which is preliminary data.</text>
</comment>
<evidence type="ECO:0000256" key="2">
    <source>
        <dbReference type="ARBA" id="ARBA00022448"/>
    </source>
</evidence>
<feature type="transmembrane region" description="Helical" evidence="7">
    <location>
        <begin position="38"/>
        <end position="61"/>
    </location>
</feature>
<feature type="transmembrane region" description="Helical" evidence="7">
    <location>
        <begin position="414"/>
        <end position="435"/>
    </location>
</feature>
<protein>
    <submittedName>
        <fullName evidence="8">Amino acid/polyamine/organocation transporter (APC superfamily)</fullName>
    </submittedName>
</protein>
<feature type="transmembrane region" description="Helical" evidence="7">
    <location>
        <begin position="237"/>
        <end position="259"/>
    </location>
</feature>
<keyword evidence="5 7" id="KW-1133">Transmembrane helix</keyword>
<keyword evidence="4 7" id="KW-0812">Transmembrane</keyword>
<keyword evidence="2" id="KW-0813">Transport</keyword>
<dbReference type="InterPro" id="IPR002293">
    <property type="entry name" value="AA/rel_permease1"/>
</dbReference>
<dbReference type="GO" id="GO:0022857">
    <property type="term" value="F:transmembrane transporter activity"/>
    <property type="evidence" value="ECO:0007669"/>
    <property type="project" value="InterPro"/>
</dbReference>
<evidence type="ECO:0000313" key="8">
    <source>
        <dbReference type="EMBL" id="PPK49184.1"/>
    </source>
</evidence>
<proteinExistence type="predicted"/>
<feature type="transmembrane region" description="Helical" evidence="7">
    <location>
        <begin position="447"/>
        <end position="469"/>
    </location>
</feature>
<dbReference type="InterPro" id="IPR050367">
    <property type="entry name" value="APC_superfamily"/>
</dbReference>
<evidence type="ECO:0000313" key="9">
    <source>
        <dbReference type="Proteomes" id="UP000239863"/>
    </source>
</evidence>
<accession>A0A2S6G006</accession>
<feature type="transmembrane region" description="Helical" evidence="7">
    <location>
        <begin position="127"/>
        <end position="145"/>
    </location>
</feature>
<comment type="subcellular location">
    <subcellularLocation>
        <location evidence="1">Cell membrane</location>
        <topology evidence="1">Multi-pass membrane protein</topology>
    </subcellularLocation>
</comment>
<evidence type="ECO:0000256" key="5">
    <source>
        <dbReference type="ARBA" id="ARBA00022989"/>
    </source>
</evidence>
<feature type="transmembrane region" description="Helical" evidence="7">
    <location>
        <begin position="342"/>
        <end position="362"/>
    </location>
</feature>
<feature type="transmembrane region" description="Helical" evidence="7">
    <location>
        <begin position="157"/>
        <end position="179"/>
    </location>
</feature>
<evidence type="ECO:0000256" key="7">
    <source>
        <dbReference type="SAM" id="Phobius"/>
    </source>
</evidence>
<dbReference type="Proteomes" id="UP000239863">
    <property type="component" value="Unassembled WGS sequence"/>
</dbReference>
<dbReference type="EMBL" id="PTIS01000002">
    <property type="protein sequence ID" value="PPK49184.1"/>
    <property type="molecule type" value="Genomic_DNA"/>
</dbReference>
<sequence length="488" mass="54105">MDDESKKLRWYNLSLIGFVMVWGFGNVVNNFANQGLKVVFSWIIMIAVYFVPYVLMVGELGSTFKDGKAGVSSWIRSTMGPTLAYFAGWTYWVVHIPYLAQKPQSILIALSWAIFQDGSRIKSVNPMILQSITLILFFIFLWIASRGINSLKKIGTIAGTATFVMSILYILLVIAAPALRGVRPATTNLTFKTFMPEFNFAYFTTISMLVFAVGGCEKISPYVNNTKNPSKEFPKGMIILAAMVAVSAILGSLAMGMMFDANNIPKDLKMNGQYYAFKMLGEYYGLGNLLLIIYALANMAAQISALVFSIDAPLKVLLADSDKRYVPEKLAKMNDRGTPINGYKLTAVLVSILIILPAIGIGDMNTLFNWLLDLNSVVMPLRYLWVFLAYMALKKSLDGKFDSGYKFIKSKNGGFIVGLWCFAFTAFACIMGMFPKGVTPFSKEWKFQITLNLLTPFVLIGLGLILPIIAKGKNGKSPFDVPEDKKIA</sequence>
<evidence type="ECO:0000256" key="3">
    <source>
        <dbReference type="ARBA" id="ARBA00022475"/>
    </source>
</evidence>
<dbReference type="PANTHER" id="PTHR42770:SF15">
    <property type="entry name" value="GLUTAMATE_GAMMA-AMINOBUTYRATE ANTIPORTER-RELATED"/>
    <property type="match status" value="1"/>
</dbReference>
<evidence type="ECO:0000256" key="6">
    <source>
        <dbReference type="ARBA" id="ARBA00023136"/>
    </source>
</evidence>
<dbReference type="Pfam" id="PF13520">
    <property type="entry name" value="AA_permease_2"/>
    <property type="match status" value="1"/>
</dbReference>
<feature type="transmembrane region" description="Helical" evidence="7">
    <location>
        <begin position="199"/>
        <end position="216"/>
    </location>
</feature>
<evidence type="ECO:0000256" key="1">
    <source>
        <dbReference type="ARBA" id="ARBA00004651"/>
    </source>
</evidence>